<evidence type="ECO:0000313" key="1">
    <source>
        <dbReference type="EMBL" id="OCB75512.1"/>
    </source>
</evidence>
<evidence type="ECO:0000313" key="2">
    <source>
        <dbReference type="Proteomes" id="UP000093510"/>
    </source>
</evidence>
<sequence>MRHNFKNLKIWVLSMEITSDIHKLCLNFPNNEVYGLISQMNRSAVSMPSNIAEGSNRSNKHFQHYLNISLGSSFELQTQLLIAYQNQYLSKDKTEEIENKIIEFQKMTTGFITKLDTSLSS</sequence>
<name>A0A1B9E0P1_9FLAO</name>
<dbReference type="NCBIfam" id="TIGR02436">
    <property type="entry name" value="four helix bundle protein"/>
    <property type="match status" value="1"/>
</dbReference>
<comment type="caution">
    <text evidence="1">The sequence shown here is derived from an EMBL/GenBank/DDBJ whole genome shotgun (WGS) entry which is preliminary data.</text>
</comment>
<dbReference type="OrthoDB" id="9811959at2"/>
<dbReference type="PANTHER" id="PTHR38471">
    <property type="entry name" value="FOUR HELIX BUNDLE PROTEIN"/>
    <property type="match status" value="1"/>
</dbReference>
<reference evidence="1 2" key="1">
    <citation type="submission" date="2016-03" db="EMBL/GenBank/DDBJ databases">
        <authorList>
            <person name="Ploux O."/>
        </authorList>
    </citation>
    <scope>NUCLEOTIDE SEQUENCE [LARGE SCALE GENOMIC DNA]</scope>
    <source>
        <strain evidence="1 2">LPB0076</strain>
    </source>
</reference>
<dbReference type="InterPro" id="IPR012657">
    <property type="entry name" value="23S_rRNA-intervening_sequence"/>
</dbReference>
<dbReference type="EMBL" id="LVEP01000028">
    <property type="protein sequence ID" value="OCB75512.1"/>
    <property type="molecule type" value="Genomic_DNA"/>
</dbReference>
<dbReference type="SUPFAM" id="SSF158446">
    <property type="entry name" value="IVS-encoded protein-like"/>
    <property type="match status" value="1"/>
</dbReference>
<keyword evidence="2" id="KW-1185">Reference proteome</keyword>
<dbReference type="Proteomes" id="UP000093510">
    <property type="component" value="Unassembled WGS sequence"/>
</dbReference>
<organism evidence="1 2">
    <name type="scientific">Flavobacterium crassostreae</name>
    <dbReference type="NCBI Taxonomy" id="1763534"/>
    <lineage>
        <taxon>Bacteria</taxon>
        <taxon>Pseudomonadati</taxon>
        <taxon>Bacteroidota</taxon>
        <taxon>Flavobacteriia</taxon>
        <taxon>Flavobacteriales</taxon>
        <taxon>Flavobacteriaceae</taxon>
        <taxon>Flavobacterium</taxon>
    </lineage>
</organism>
<dbReference type="RefSeq" id="WP_066334771.1">
    <property type="nucleotide sequence ID" value="NZ_CP017688.1"/>
</dbReference>
<dbReference type="STRING" id="1763534.GCA_001831475_01412"/>
<dbReference type="Pfam" id="PF05635">
    <property type="entry name" value="23S_rRNA_IVP"/>
    <property type="match status" value="1"/>
</dbReference>
<dbReference type="PANTHER" id="PTHR38471:SF2">
    <property type="entry name" value="FOUR HELIX BUNDLE PROTEIN"/>
    <property type="match status" value="1"/>
</dbReference>
<dbReference type="InterPro" id="IPR036583">
    <property type="entry name" value="23S_rRNA_IVS_sf"/>
</dbReference>
<dbReference type="CDD" id="cd16377">
    <property type="entry name" value="23S_rRNA_IVP_like"/>
    <property type="match status" value="1"/>
</dbReference>
<protein>
    <submittedName>
        <fullName evidence="1">Four helix bundle protein</fullName>
    </submittedName>
</protein>
<dbReference type="Gene3D" id="1.20.1440.60">
    <property type="entry name" value="23S rRNA-intervening sequence"/>
    <property type="match status" value="1"/>
</dbReference>
<proteinExistence type="predicted"/>
<gene>
    <name evidence="1" type="ORF">LPBF_07880</name>
</gene>
<accession>A0A1B9E0P1</accession>
<dbReference type="AlphaFoldDB" id="A0A1B9E0P1"/>